<gene>
    <name evidence="5" type="ORF">GUITHDRAFT_154887</name>
</gene>
<organism evidence="5">
    <name type="scientific">Guillardia theta (strain CCMP2712)</name>
    <name type="common">Cryptophyte</name>
    <dbReference type="NCBI Taxonomy" id="905079"/>
    <lineage>
        <taxon>Eukaryota</taxon>
        <taxon>Cryptophyceae</taxon>
        <taxon>Pyrenomonadales</taxon>
        <taxon>Geminigeraceae</taxon>
        <taxon>Guillardia</taxon>
    </lineage>
</organism>
<dbReference type="Proteomes" id="UP000011087">
    <property type="component" value="Unassembled WGS sequence"/>
</dbReference>
<evidence type="ECO:0000313" key="5">
    <source>
        <dbReference type="EMBL" id="EKX37789.1"/>
    </source>
</evidence>
<dbReference type="OMA" id="VEMYNGM"/>
<protein>
    <recommendedName>
        <fullName evidence="4">EF-hand domain-containing protein</fullName>
    </recommendedName>
</protein>
<proteinExistence type="predicted"/>
<dbReference type="Pfam" id="PF13499">
    <property type="entry name" value="EF-hand_7"/>
    <property type="match status" value="1"/>
</dbReference>
<dbReference type="PROSITE" id="PS50222">
    <property type="entry name" value="EF_HAND_2"/>
    <property type="match status" value="3"/>
</dbReference>
<name>L1IPK6_GUITC</name>
<dbReference type="GeneID" id="17294479"/>
<evidence type="ECO:0000256" key="1">
    <source>
        <dbReference type="ARBA" id="ARBA00022737"/>
    </source>
</evidence>
<dbReference type="RefSeq" id="XP_005824769.1">
    <property type="nucleotide sequence ID" value="XM_005824712.1"/>
</dbReference>
<dbReference type="GO" id="GO:0005509">
    <property type="term" value="F:calcium ion binding"/>
    <property type="evidence" value="ECO:0007669"/>
    <property type="project" value="InterPro"/>
</dbReference>
<dbReference type="PROSITE" id="PS00018">
    <property type="entry name" value="EF_HAND_1"/>
    <property type="match status" value="3"/>
</dbReference>
<dbReference type="EnsemblProtists" id="EKX37789">
    <property type="protein sequence ID" value="EKX37789"/>
    <property type="gene ID" value="GUITHDRAFT_154887"/>
</dbReference>
<dbReference type="InterPro" id="IPR050145">
    <property type="entry name" value="Centrin_CML-like"/>
</dbReference>
<dbReference type="EMBL" id="JH993055">
    <property type="protein sequence ID" value="EKX37789.1"/>
    <property type="molecule type" value="Genomic_DNA"/>
</dbReference>
<evidence type="ECO:0000256" key="3">
    <source>
        <dbReference type="SAM" id="MobiDB-lite"/>
    </source>
</evidence>
<dbReference type="SMART" id="SM00054">
    <property type="entry name" value="EFh"/>
    <property type="match status" value="3"/>
</dbReference>
<keyword evidence="7" id="KW-1185">Reference proteome</keyword>
<feature type="domain" description="EF-hand" evidence="4">
    <location>
        <begin position="37"/>
        <end position="72"/>
    </location>
</feature>
<evidence type="ECO:0000313" key="7">
    <source>
        <dbReference type="Proteomes" id="UP000011087"/>
    </source>
</evidence>
<sequence length="484" mass="54660">MNRSIGSDGSKNPISQKLIKDTEQLFKKEFAGLVRDDLESKISDTFRILDTDKSGFLEKEEIHDALARMGRKMTDEELDLWIHEFDADGNGVLDEDEYAHMVRFLVGERCSITCISCLRGCNTTQRKEFNSGFGGFGGFGRTQSCPSVEANHQVQDHSSSFLGRLKKSFDDSKLSTKKKAWANPRMRSGSLPGGIQLMPRQKSVFDPKKEMDDLFDSMKEKQLRLKIDWKWKENSFTRSMNNFSSLLRQMNELLVTHLKGLPHDQLSHKIKETFDRFDLDGNGTLARDEISQAFETMGKPLSKIELDTFMDSLEGDNEVLDLMEFTHMLKGILQVKCDSDCIICRKKGDDRSDVELIRDELKSSKPLTKVSMKENQEQKTNHSKIAVPAPIPERGGGGLFLRTSSFPVTRAEIEESEELSISKVEPAKFSVAKNQETILPAQTKEKVQKDNIFSINKSPGPASRMSRMLSGGMFKSRPSEGKSS</sequence>
<dbReference type="PaxDb" id="55529-EKX37789"/>
<dbReference type="InterPro" id="IPR002048">
    <property type="entry name" value="EF_hand_dom"/>
</dbReference>
<dbReference type="Gene3D" id="1.10.238.10">
    <property type="entry name" value="EF-hand"/>
    <property type="match status" value="2"/>
</dbReference>
<dbReference type="OrthoDB" id="26525at2759"/>
<dbReference type="InterPro" id="IPR011992">
    <property type="entry name" value="EF-hand-dom_pair"/>
</dbReference>
<dbReference type="InterPro" id="IPR018247">
    <property type="entry name" value="EF_Hand_1_Ca_BS"/>
</dbReference>
<feature type="region of interest" description="Disordered" evidence="3">
    <location>
        <begin position="442"/>
        <end position="484"/>
    </location>
</feature>
<keyword evidence="1" id="KW-0677">Repeat</keyword>
<dbReference type="KEGG" id="gtt:GUITHDRAFT_154887"/>
<dbReference type="HOGENOM" id="CLU_564375_0_0_1"/>
<evidence type="ECO:0000259" key="4">
    <source>
        <dbReference type="PROSITE" id="PS50222"/>
    </source>
</evidence>
<dbReference type="Pfam" id="PF13202">
    <property type="entry name" value="EF-hand_5"/>
    <property type="match status" value="1"/>
</dbReference>
<reference evidence="6" key="3">
    <citation type="submission" date="2016-03" db="UniProtKB">
        <authorList>
            <consortium name="EnsemblProtists"/>
        </authorList>
    </citation>
    <scope>IDENTIFICATION</scope>
</reference>
<evidence type="ECO:0000256" key="2">
    <source>
        <dbReference type="ARBA" id="ARBA00022837"/>
    </source>
</evidence>
<keyword evidence="2" id="KW-0106">Calcium</keyword>
<feature type="domain" description="EF-hand" evidence="4">
    <location>
        <begin position="73"/>
        <end position="108"/>
    </location>
</feature>
<dbReference type="SUPFAM" id="SSF47473">
    <property type="entry name" value="EF-hand"/>
    <property type="match status" value="1"/>
</dbReference>
<dbReference type="STRING" id="905079.L1IPK6"/>
<dbReference type="AlphaFoldDB" id="L1IPK6"/>
<evidence type="ECO:0000313" key="6">
    <source>
        <dbReference type="EnsemblProtists" id="EKX37789"/>
    </source>
</evidence>
<accession>L1IPK6</accession>
<feature type="domain" description="EF-hand" evidence="4">
    <location>
        <begin position="265"/>
        <end position="300"/>
    </location>
</feature>
<reference evidence="7" key="2">
    <citation type="submission" date="2012-11" db="EMBL/GenBank/DDBJ databases">
        <authorList>
            <person name="Kuo A."/>
            <person name="Curtis B.A."/>
            <person name="Tanifuji G."/>
            <person name="Burki F."/>
            <person name="Gruber A."/>
            <person name="Irimia M."/>
            <person name="Maruyama S."/>
            <person name="Arias M.C."/>
            <person name="Ball S.G."/>
            <person name="Gile G.H."/>
            <person name="Hirakawa Y."/>
            <person name="Hopkins J.F."/>
            <person name="Rensing S.A."/>
            <person name="Schmutz J."/>
            <person name="Symeonidi A."/>
            <person name="Elias M."/>
            <person name="Eveleigh R.J."/>
            <person name="Herman E.K."/>
            <person name="Klute M.J."/>
            <person name="Nakayama T."/>
            <person name="Obornik M."/>
            <person name="Reyes-Prieto A."/>
            <person name="Armbrust E.V."/>
            <person name="Aves S.J."/>
            <person name="Beiko R.G."/>
            <person name="Coutinho P."/>
            <person name="Dacks J.B."/>
            <person name="Durnford D.G."/>
            <person name="Fast N.M."/>
            <person name="Green B.R."/>
            <person name="Grisdale C."/>
            <person name="Hempe F."/>
            <person name="Henrissat B."/>
            <person name="Hoppner M.P."/>
            <person name="Ishida K.-I."/>
            <person name="Kim E."/>
            <person name="Koreny L."/>
            <person name="Kroth P.G."/>
            <person name="Liu Y."/>
            <person name="Malik S.-B."/>
            <person name="Maier U.G."/>
            <person name="McRose D."/>
            <person name="Mock T."/>
            <person name="Neilson J.A."/>
            <person name="Onodera N.T."/>
            <person name="Poole A.M."/>
            <person name="Pritham E.J."/>
            <person name="Richards T.A."/>
            <person name="Rocap G."/>
            <person name="Roy S.W."/>
            <person name="Sarai C."/>
            <person name="Schaack S."/>
            <person name="Shirato S."/>
            <person name="Slamovits C.H."/>
            <person name="Spencer D.F."/>
            <person name="Suzuki S."/>
            <person name="Worden A.Z."/>
            <person name="Zauner S."/>
            <person name="Barry K."/>
            <person name="Bell C."/>
            <person name="Bharti A.K."/>
            <person name="Crow J.A."/>
            <person name="Grimwood J."/>
            <person name="Kramer R."/>
            <person name="Lindquist E."/>
            <person name="Lucas S."/>
            <person name="Salamov A."/>
            <person name="McFadden G.I."/>
            <person name="Lane C.E."/>
            <person name="Keeling P.J."/>
            <person name="Gray M.W."/>
            <person name="Grigoriev I.V."/>
            <person name="Archibald J.M."/>
        </authorList>
    </citation>
    <scope>NUCLEOTIDE SEQUENCE</scope>
    <source>
        <strain evidence="7">CCMP2712</strain>
    </source>
</reference>
<dbReference type="PANTHER" id="PTHR23050">
    <property type="entry name" value="CALCIUM BINDING PROTEIN"/>
    <property type="match status" value="1"/>
</dbReference>
<reference evidence="5 7" key="1">
    <citation type="journal article" date="2012" name="Nature">
        <title>Algal genomes reveal evolutionary mosaicism and the fate of nucleomorphs.</title>
        <authorList>
            <consortium name="DOE Joint Genome Institute"/>
            <person name="Curtis B.A."/>
            <person name="Tanifuji G."/>
            <person name="Burki F."/>
            <person name="Gruber A."/>
            <person name="Irimia M."/>
            <person name="Maruyama S."/>
            <person name="Arias M.C."/>
            <person name="Ball S.G."/>
            <person name="Gile G.H."/>
            <person name="Hirakawa Y."/>
            <person name="Hopkins J.F."/>
            <person name="Kuo A."/>
            <person name="Rensing S.A."/>
            <person name="Schmutz J."/>
            <person name="Symeonidi A."/>
            <person name="Elias M."/>
            <person name="Eveleigh R.J."/>
            <person name="Herman E.K."/>
            <person name="Klute M.J."/>
            <person name="Nakayama T."/>
            <person name="Obornik M."/>
            <person name="Reyes-Prieto A."/>
            <person name="Armbrust E.V."/>
            <person name="Aves S.J."/>
            <person name="Beiko R.G."/>
            <person name="Coutinho P."/>
            <person name="Dacks J.B."/>
            <person name="Durnford D.G."/>
            <person name="Fast N.M."/>
            <person name="Green B.R."/>
            <person name="Grisdale C.J."/>
            <person name="Hempel F."/>
            <person name="Henrissat B."/>
            <person name="Hoppner M.P."/>
            <person name="Ishida K."/>
            <person name="Kim E."/>
            <person name="Koreny L."/>
            <person name="Kroth P.G."/>
            <person name="Liu Y."/>
            <person name="Malik S.B."/>
            <person name="Maier U.G."/>
            <person name="McRose D."/>
            <person name="Mock T."/>
            <person name="Neilson J.A."/>
            <person name="Onodera N.T."/>
            <person name="Poole A.M."/>
            <person name="Pritham E.J."/>
            <person name="Richards T.A."/>
            <person name="Rocap G."/>
            <person name="Roy S.W."/>
            <person name="Sarai C."/>
            <person name="Schaack S."/>
            <person name="Shirato S."/>
            <person name="Slamovits C.H."/>
            <person name="Spencer D.F."/>
            <person name="Suzuki S."/>
            <person name="Worden A.Z."/>
            <person name="Zauner S."/>
            <person name="Barry K."/>
            <person name="Bell C."/>
            <person name="Bharti A.K."/>
            <person name="Crow J.A."/>
            <person name="Grimwood J."/>
            <person name="Kramer R."/>
            <person name="Lindquist E."/>
            <person name="Lucas S."/>
            <person name="Salamov A."/>
            <person name="McFadden G.I."/>
            <person name="Lane C.E."/>
            <person name="Keeling P.J."/>
            <person name="Gray M.W."/>
            <person name="Grigoriev I.V."/>
            <person name="Archibald J.M."/>
        </authorList>
    </citation>
    <scope>NUCLEOTIDE SEQUENCE</scope>
    <source>
        <strain evidence="5 7">CCMP2712</strain>
    </source>
</reference>
<dbReference type="CDD" id="cd00051">
    <property type="entry name" value="EFh"/>
    <property type="match status" value="2"/>
</dbReference>